<keyword evidence="3" id="KW-1185">Reference proteome</keyword>
<feature type="compositionally biased region" description="Gly residues" evidence="1">
    <location>
        <begin position="365"/>
        <end position="412"/>
    </location>
</feature>
<protein>
    <submittedName>
        <fullName evidence="2">Uncharacterized protein</fullName>
    </submittedName>
</protein>
<dbReference type="AlphaFoldDB" id="A0A2J7ZIP5"/>
<evidence type="ECO:0000256" key="1">
    <source>
        <dbReference type="SAM" id="MobiDB-lite"/>
    </source>
</evidence>
<gene>
    <name evidence="2" type="ORF">TSOC_014055</name>
</gene>
<feature type="region of interest" description="Disordered" evidence="1">
    <location>
        <begin position="319"/>
        <end position="447"/>
    </location>
</feature>
<dbReference type="EMBL" id="PGGS01001674">
    <property type="protein sequence ID" value="PNH00136.1"/>
    <property type="molecule type" value="Genomic_DNA"/>
</dbReference>
<feature type="compositionally biased region" description="Low complexity" evidence="1">
    <location>
        <begin position="413"/>
        <end position="438"/>
    </location>
</feature>
<sequence>MVPVSPSLVGLLFVETAHFFAAGGARAGRRAALGAWGAHAHSPHGSVAVYLAPQVARFVEVFGAVGDAPGANAWAYIEGAVGVRWNYVTELHAPCCSDCKPWSPQPKFCWGTSHEDAKENVVGAVPFLQNIAPEGVMVLPVQTIEWLSATVHLEDTSVIIKSSKTDYIFIPEAAWVKCQEDFGAELFEGWKLRVKAGMTTTDALLSMFGSIIGLYEAKTEKSLNAGLLRVRAQALLEYLAVNHMKDWPTNDVIVMFGDLNRHYVVHAGRKDAGKSKGSIHVASPAQLPAVAEHAPTTAEDGSPESVTLGFIRALLGTRRTDEAGSRGEGAANSRGAGASGSGGGASGSGGGASGSEGGASSSGEGASGSGGGASGSGGGASGSGGGAANSRGGGVSRNGGGANGSGDAGADGGSIDAYSGSRADSSGGEGSCSSCADSPDGGVDGDEGLREAARENAYAQACMSLLRLPEVYEPMGLTEPPTSFRPATKEEYLARFRPANTRVGTTHIITSEQDGLHEYDGNVFVNPPFGKTATAARACFPRRRAALGAWGAHAHSPHGSVAVYLAPQVARFVEVFGAVGDAPGANAWAYVPPAVAAGAEA</sequence>
<feature type="compositionally biased region" description="Gly residues" evidence="1">
    <location>
        <begin position="337"/>
        <end position="357"/>
    </location>
</feature>
<dbReference type="Proteomes" id="UP000236333">
    <property type="component" value="Unassembled WGS sequence"/>
</dbReference>
<organism evidence="2 3">
    <name type="scientific">Tetrabaena socialis</name>
    <dbReference type="NCBI Taxonomy" id="47790"/>
    <lineage>
        <taxon>Eukaryota</taxon>
        <taxon>Viridiplantae</taxon>
        <taxon>Chlorophyta</taxon>
        <taxon>core chlorophytes</taxon>
        <taxon>Chlorophyceae</taxon>
        <taxon>CS clade</taxon>
        <taxon>Chlamydomonadales</taxon>
        <taxon>Tetrabaenaceae</taxon>
        <taxon>Tetrabaena</taxon>
    </lineage>
</organism>
<proteinExistence type="predicted"/>
<evidence type="ECO:0000313" key="2">
    <source>
        <dbReference type="EMBL" id="PNH00136.1"/>
    </source>
</evidence>
<reference evidence="2 3" key="1">
    <citation type="journal article" date="2017" name="Mol. Biol. Evol.">
        <title>The 4-celled Tetrabaena socialis nuclear genome reveals the essential components for genetic control of cell number at the origin of multicellularity in the volvocine lineage.</title>
        <authorList>
            <person name="Featherston J."/>
            <person name="Arakaki Y."/>
            <person name="Hanschen E.R."/>
            <person name="Ferris P.J."/>
            <person name="Michod R.E."/>
            <person name="Olson B.J.S.C."/>
            <person name="Nozaki H."/>
            <person name="Durand P.M."/>
        </authorList>
    </citation>
    <scope>NUCLEOTIDE SEQUENCE [LARGE SCALE GENOMIC DNA]</scope>
    <source>
        <strain evidence="2 3">NIES-571</strain>
    </source>
</reference>
<dbReference type="OrthoDB" id="546783at2759"/>
<name>A0A2J7ZIP5_9CHLO</name>
<evidence type="ECO:0000313" key="3">
    <source>
        <dbReference type="Proteomes" id="UP000236333"/>
    </source>
</evidence>
<accession>A0A2J7ZIP5</accession>
<comment type="caution">
    <text evidence="2">The sequence shown here is derived from an EMBL/GenBank/DDBJ whole genome shotgun (WGS) entry which is preliminary data.</text>
</comment>